<organism evidence="1 2">
    <name type="scientific">Staphylococcus ratti</name>
    <dbReference type="NCBI Taxonomy" id="2892440"/>
    <lineage>
        <taxon>Bacteria</taxon>
        <taxon>Bacillati</taxon>
        <taxon>Bacillota</taxon>
        <taxon>Bacilli</taxon>
        <taxon>Bacillales</taxon>
        <taxon>Staphylococcaceae</taxon>
        <taxon>Staphylococcus</taxon>
    </lineage>
</organism>
<gene>
    <name evidence="1" type="ORF">LN051_04505</name>
</gene>
<accession>A0ABY3PFA5</accession>
<proteinExistence type="predicted"/>
<sequence length="47" mass="5853">MSNRFIIDMGYWYDGETLAYPLIFADSTFTYFIMWIERGLEWYKNPW</sequence>
<dbReference type="RefSeq" id="WP_229293363.1">
    <property type="nucleotide sequence ID" value="NZ_CP086654.1"/>
</dbReference>
<name>A0ABY3PFA5_9STAP</name>
<protein>
    <submittedName>
        <fullName evidence="1">Uncharacterized protein</fullName>
    </submittedName>
</protein>
<dbReference type="EMBL" id="CP086654">
    <property type="protein sequence ID" value="UEX90883.1"/>
    <property type="molecule type" value="Genomic_DNA"/>
</dbReference>
<keyword evidence="2" id="KW-1185">Reference proteome</keyword>
<evidence type="ECO:0000313" key="1">
    <source>
        <dbReference type="EMBL" id="UEX90883.1"/>
    </source>
</evidence>
<dbReference type="Proteomes" id="UP001197626">
    <property type="component" value="Chromosome"/>
</dbReference>
<evidence type="ECO:0000313" key="2">
    <source>
        <dbReference type="Proteomes" id="UP001197626"/>
    </source>
</evidence>
<reference evidence="1 2" key="1">
    <citation type="journal article" date="2022" name="Pathogens">
        <title>Staphylococcus ratti sp. nov. Isolated from a Lab Rat.</title>
        <authorList>
            <person name="Kovarovic V."/>
            <person name="Sedlacek I."/>
            <person name="Petras P."/>
            <person name="Kralova S."/>
            <person name="Maslanova I."/>
            <person name="Svec P."/>
            <person name="Neumann-Schaal M."/>
            <person name="Botka T."/>
            <person name="Gelbicova T."/>
            <person name="Stankova E."/>
            <person name="Doskar J."/>
            <person name="Pantucek R."/>
        </authorList>
    </citation>
    <scope>NUCLEOTIDE SEQUENCE [LARGE SCALE GENOMIC DNA]</scope>
    <source>
        <strain evidence="1 2">CCM 9025</strain>
    </source>
</reference>